<dbReference type="InterPro" id="IPR017972">
    <property type="entry name" value="Cyt_P450_CS"/>
</dbReference>
<reference evidence="18" key="1">
    <citation type="submission" date="2013-03" db="EMBL/GenBank/DDBJ databases">
        <title>The Genome Sequence of Anopheles dirus WRAIR2.</title>
        <authorList>
            <consortium name="The Broad Institute Genomics Platform"/>
            <person name="Neafsey D.E."/>
            <person name="Walton C."/>
            <person name="Walker B."/>
            <person name="Young S.K."/>
            <person name="Zeng Q."/>
            <person name="Gargeya S."/>
            <person name="Fitzgerald M."/>
            <person name="Haas B."/>
            <person name="Abouelleil A."/>
            <person name="Allen A.W."/>
            <person name="Alvarado L."/>
            <person name="Arachchi H.M."/>
            <person name="Berlin A.M."/>
            <person name="Chapman S.B."/>
            <person name="Gainer-Dewar J."/>
            <person name="Goldberg J."/>
            <person name="Griggs A."/>
            <person name="Gujja S."/>
            <person name="Hansen M."/>
            <person name="Howarth C."/>
            <person name="Imamovic A."/>
            <person name="Ireland A."/>
            <person name="Larimer J."/>
            <person name="McCowan C."/>
            <person name="Murphy C."/>
            <person name="Pearson M."/>
            <person name="Poon T.W."/>
            <person name="Priest M."/>
            <person name="Roberts A."/>
            <person name="Saif S."/>
            <person name="Shea T."/>
            <person name="Sisk P."/>
            <person name="Sykes S."/>
            <person name="Wortman J."/>
            <person name="Nusbaum C."/>
            <person name="Birren B."/>
        </authorList>
    </citation>
    <scope>NUCLEOTIDE SEQUENCE [LARGE SCALE GENOMIC DNA]</scope>
    <source>
        <strain evidence="18">WRAIR2</strain>
    </source>
</reference>
<protein>
    <recommendedName>
        <fullName evidence="19">Cytochrome P450</fullName>
    </recommendedName>
</protein>
<evidence type="ECO:0000256" key="13">
    <source>
        <dbReference type="ARBA" id="ARBA00023136"/>
    </source>
</evidence>
<accession>A0A3F2YVZ0</accession>
<evidence type="ECO:0000256" key="8">
    <source>
        <dbReference type="ARBA" id="ARBA00022824"/>
    </source>
</evidence>
<evidence type="ECO:0000256" key="15">
    <source>
        <dbReference type="RuleBase" id="RU000461"/>
    </source>
</evidence>
<dbReference type="GO" id="GO:0020037">
    <property type="term" value="F:heme binding"/>
    <property type="evidence" value="ECO:0007669"/>
    <property type="project" value="InterPro"/>
</dbReference>
<evidence type="ECO:0000256" key="10">
    <source>
        <dbReference type="ARBA" id="ARBA00023002"/>
    </source>
</evidence>
<keyword evidence="6 14" id="KW-0349">Heme</keyword>
<evidence type="ECO:0000256" key="12">
    <source>
        <dbReference type="ARBA" id="ARBA00023033"/>
    </source>
</evidence>
<evidence type="ECO:0000256" key="7">
    <source>
        <dbReference type="ARBA" id="ARBA00022723"/>
    </source>
</evidence>
<evidence type="ECO:0008006" key="19">
    <source>
        <dbReference type="Google" id="ProtNLM"/>
    </source>
</evidence>
<evidence type="ECO:0000256" key="1">
    <source>
        <dbReference type="ARBA" id="ARBA00001971"/>
    </source>
</evidence>
<comment type="function">
    <text evidence="2">May be involved in the metabolism of insect hormones and in the breakdown of synthetic insecticides.</text>
</comment>
<evidence type="ECO:0000256" key="3">
    <source>
        <dbReference type="ARBA" id="ARBA00004174"/>
    </source>
</evidence>
<evidence type="ECO:0000256" key="2">
    <source>
        <dbReference type="ARBA" id="ARBA00003690"/>
    </source>
</evidence>
<keyword evidence="12 15" id="KW-0503">Monooxygenase</keyword>
<comment type="similarity">
    <text evidence="5 15">Belongs to the cytochrome P450 family.</text>
</comment>
<evidence type="ECO:0000256" key="9">
    <source>
        <dbReference type="ARBA" id="ARBA00022848"/>
    </source>
</evidence>
<name>A0A3F2YVZ0_9DIPT</name>
<evidence type="ECO:0000256" key="14">
    <source>
        <dbReference type="PIRSR" id="PIRSR602403-1"/>
    </source>
</evidence>
<evidence type="ECO:0000256" key="5">
    <source>
        <dbReference type="ARBA" id="ARBA00010617"/>
    </source>
</evidence>
<dbReference type="GO" id="GO:0016705">
    <property type="term" value="F:oxidoreductase activity, acting on paired donors, with incorporation or reduction of molecular oxygen"/>
    <property type="evidence" value="ECO:0007669"/>
    <property type="project" value="InterPro"/>
</dbReference>
<dbReference type="PRINTS" id="PR00385">
    <property type="entry name" value="P450"/>
</dbReference>
<sequence length="206" mass="23564">VAAQAFVFFFAGLETSSTLLTWTMYELALNPDVQEKGRQCVNEVLKKHNGQMTYDAVMDMKYLDQILKEALRKYPPVPMHFRKTAMDYNVPNTDSVIEAGTSVFIPIYGIQRDPEIFPEPEKFDPDRFTPEEEAKRHPYAWTPFGEGPRVCIGLRFGMLQTRMGLAYLLQGFSFAPCKKTTFPMKYIVNSFPLAPKGGMWLKVSKI</sequence>
<keyword evidence="7 14" id="KW-0479">Metal-binding</keyword>
<evidence type="ECO:0000256" key="16">
    <source>
        <dbReference type="SAM" id="SignalP"/>
    </source>
</evidence>
<dbReference type="SUPFAM" id="SSF48264">
    <property type="entry name" value="Cytochrome P450"/>
    <property type="match status" value="1"/>
</dbReference>
<dbReference type="PROSITE" id="PS00086">
    <property type="entry name" value="CYTOCHROME_P450"/>
    <property type="match status" value="1"/>
</dbReference>
<dbReference type="PRINTS" id="PR00465">
    <property type="entry name" value="EP450IV"/>
</dbReference>
<evidence type="ECO:0000313" key="18">
    <source>
        <dbReference type="Proteomes" id="UP000075884"/>
    </source>
</evidence>
<proteinExistence type="inferred from homology"/>
<dbReference type="Gene3D" id="1.10.630.10">
    <property type="entry name" value="Cytochrome P450"/>
    <property type="match status" value="1"/>
</dbReference>
<evidence type="ECO:0000256" key="6">
    <source>
        <dbReference type="ARBA" id="ARBA00022617"/>
    </source>
</evidence>
<dbReference type="InterPro" id="IPR050476">
    <property type="entry name" value="Insect_CytP450_Detox"/>
</dbReference>
<keyword evidence="9" id="KW-0492">Microsome</keyword>
<keyword evidence="11 14" id="KW-0408">Iron</keyword>
<feature type="chain" id="PRO_5017704825" description="Cytochrome P450" evidence="16">
    <location>
        <begin position="19"/>
        <end position="206"/>
    </location>
</feature>
<evidence type="ECO:0000313" key="17">
    <source>
        <dbReference type="EnsemblMetazoa" id="ADIR016098-PA"/>
    </source>
</evidence>
<dbReference type="Pfam" id="PF00067">
    <property type="entry name" value="p450"/>
    <property type="match status" value="1"/>
</dbReference>
<dbReference type="InterPro" id="IPR002403">
    <property type="entry name" value="Cyt_P450_E_grp-IV"/>
</dbReference>
<dbReference type="AlphaFoldDB" id="A0A3F2YVZ0"/>
<dbReference type="STRING" id="7168.A0A3F2YVZ0"/>
<dbReference type="InterPro" id="IPR001128">
    <property type="entry name" value="Cyt_P450"/>
</dbReference>
<keyword evidence="10 15" id="KW-0560">Oxidoreductase</keyword>
<dbReference type="Proteomes" id="UP000075884">
    <property type="component" value="Unassembled WGS sequence"/>
</dbReference>
<comment type="subcellular location">
    <subcellularLocation>
        <location evidence="4">Endoplasmic reticulum membrane</location>
        <topology evidence="4">Peripheral membrane protein</topology>
    </subcellularLocation>
    <subcellularLocation>
        <location evidence="3">Microsome membrane</location>
        <topology evidence="3">Peripheral membrane protein</topology>
    </subcellularLocation>
</comment>
<comment type="cofactor">
    <cofactor evidence="1 14">
        <name>heme</name>
        <dbReference type="ChEBI" id="CHEBI:30413"/>
    </cofactor>
</comment>
<dbReference type="GO" id="GO:0005506">
    <property type="term" value="F:iron ion binding"/>
    <property type="evidence" value="ECO:0007669"/>
    <property type="project" value="InterPro"/>
</dbReference>
<dbReference type="InterPro" id="IPR036396">
    <property type="entry name" value="Cyt_P450_sf"/>
</dbReference>
<organism evidence="17 18">
    <name type="scientific">Anopheles dirus</name>
    <dbReference type="NCBI Taxonomy" id="7168"/>
    <lineage>
        <taxon>Eukaryota</taxon>
        <taxon>Metazoa</taxon>
        <taxon>Ecdysozoa</taxon>
        <taxon>Arthropoda</taxon>
        <taxon>Hexapoda</taxon>
        <taxon>Insecta</taxon>
        <taxon>Pterygota</taxon>
        <taxon>Neoptera</taxon>
        <taxon>Endopterygota</taxon>
        <taxon>Diptera</taxon>
        <taxon>Nematocera</taxon>
        <taxon>Culicoidea</taxon>
        <taxon>Culicidae</taxon>
        <taxon>Anophelinae</taxon>
        <taxon>Anopheles</taxon>
    </lineage>
</organism>
<evidence type="ECO:0000256" key="11">
    <source>
        <dbReference type="ARBA" id="ARBA00023004"/>
    </source>
</evidence>
<evidence type="ECO:0000256" key="4">
    <source>
        <dbReference type="ARBA" id="ARBA00004406"/>
    </source>
</evidence>
<keyword evidence="13" id="KW-0472">Membrane</keyword>
<dbReference type="GO" id="GO:0004497">
    <property type="term" value="F:monooxygenase activity"/>
    <property type="evidence" value="ECO:0007669"/>
    <property type="project" value="UniProtKB-KW"/>
</dbReference>
<dbReference type="VEuPathDB" id="VectorBase:ADIR016098"/>
<feature type="binding site" description="axial binding residue" evidence="14">
    <location>
        <position position="151"/>
    </location>
    <ligand>
        <name>heme</name>
        <dbReference type="ChEBI" id="CHEBI:30413"/>
    </ligand>
    <ligandPart>
        <name>Fe</name>
        <dbReference type="ChEBI" id="CHEBI:18248"/>
    </ligandPart>
</feature>
<keyword evidence="16" id="KW-0732">Signal</keyword>
<dbReference type="GO" id="GO:0005789">
    <property type="term" value="C:endoplasmic reticulum membrane"/>
    <property type="evidence" value="ECO:0007669"/>
    <property type="project" value="UniProtKB-SubCell"/>
</dbReference>
<feature type="signal peptide" evidence="16">
    <location>
        <begin position="1"/>
        <end position="18"/>
    </location>
</feature>
<reference evidence="17" key="2">
    <citation type="submission" date="2020-05" db="UniProtKB">
        <authorList>
            <consortium name="EnsemblMetazoa"/>
        </authorList>
    </citation>
    <scope>IDENTIFICATION</scope>
    <source>
        <strain evidence="17">WRAIR2</strain>
    </source>
</reference>
<dbReference type="PANTHER" id="PTHR24292:SF103">
    <property type="entry name" value="CYTOCHROME P450 6BS1"/>
    <property type="match status" value="1"/>
</dbReference>
<keyword evidence="18" id="KW-1185">Reference proteome</keyword>
<keyword evidence="8" id="KW-0256">Endoplasmic reticulum</keyword>
<dbReference type="PANTHER" id="PTHR24292">
    <property type="entry name" value="CYTOCHROME P450"/>
    <property type="match status" value="1"/>
</dbReference>
<dbReference type="EnsemblMetazoa" id="ADIR016098-RA">
    <property type="protein sequence ID" value="ADIR016098-PA"/>
    <property type="gene ID" value="ADIR016098"/>
</dbReference>